<organism evidence="1 2">
    <name type="scientific">Mycena rosella</name>
    <name type="common">Pink bonnet</name>
    <name type="synonym">Agaricus rosellus</name>
    <dbReference type="NCBI Taxonomy" id="1033263"/>
    <lineage>
        <taxon>Eukaryota</taxon>
        <taxon>Fungi</taxon>
        <taxon>Dikarya</taxon>
        <taxon>Basidiomycota</taxon>
        <taxon>Agaricomycotina</taxon>
        <taxon>Agaricomycetes</taxon>
        <taxon>Agaricomycetidae</taxon>
        <taxon>Agaricales</taxon>
        <taxon>Marasmiineae</taxon>
        <taxon>Mycenaceae</taxon>
        <taxon>Mycena</taxon>
    </lineage>
</organism>
<accession>A0AAD7DKH6</accession>
<proteinExistence type="predicted"/>
<evidence type="ECO:0000313" key="2">
    <source>
        <dbReference type="Proteomes" id="UP001221757"/>
    </source>
</evidence>
<name>A0AAD7DKH6_MYCRO</name>
<gene>
    <name evidence="1" type="ORF">B0H17DRAFT_1058859</name>
</gene>
<keyword evidence="2" id="KW-1185">Reference proteome</keyword>
<sequence>MRNQPISIFFVPAAKCGYELPVIGSKAQEETMVHFTPIQRPNERLCGRALSSLETGCHYARIIFATPRVAFVAAQAASHKRRWLNARKRRLRRKVFTRQRTHPHRRLAVYLGSHVVGACSCYYSVLNDTCRRWAVQRQRWECRYASLSRRRVSGCRSGSRRSRCSLSTGATLHSTTGMARIRYRNCLSATGAEFSVTRREMRDTSDSGEYGGTRAWNPFREAM</sequence>
<protein>
    <submittedName>
        <fullName evidence="1">Uncharacterized protein</fullName>
    </submittedName>
</protein>
<evidence type="ECO:0000313" key="1">
    <source>
        <dbReference type="EMBL" id="KAJ7693531.1"/>
    </source>
</evidence>
<dbReference type="Proteomes" id="UP001221757">
    <property type="component" value="Unassembled WGS sequence"/>
</dbReference>
<comment type="caution">
    <text evidence="1">The sequence shown here is derived from an EMBL/GenBank/DDBJ whole genome shotgun (WGS) entry which is preliminary data.</text>
</comment>
<reference evidence="1" key="1">
    <citation type="submission" date="2023-03" db="EMBL/GenBank/DDBJ databases">
        <title>Massive genome expansion in bonnet fungi (Mycena s.s.) driven by repeated elements and novel gene families across ecological guilds.</title>
        <authorList>
            <consortium name="Lawrence Berkeley National Laboratory"/>
            <person name="Harder C.B."/>
            <person name="Miyauchi S."/>
            <person name="Viragh M."/>
            <person name="Kuo A."/>
            <person name="Thoen E."/>
            <person name="Andreopoulos B."/>
            <person name="Lu D."/>
            <person name="Skrede I."/>
            <person name="Drula E."/>
            <person name="Henrissat B."/>
            <person name="Morin E."/>
            <person name="Kohler A."/>
            <person name="Barry K."/>
            <person name="LaButti K."/>
            <person name="Morin E."/>
            <person name="Salamov A."/>
            <person name="Lipzen A."/>
            <person name="Mereny Z."/>
            <person name="Hegedus B."/>
            <person name="Baldrian P."/>
            <person name="Stursova M."/>
            <person name="Weitz H."/>
            <person name="Taylor A."/>
            <person name="Grigoriev I.V."/>
            <person name="Nagy L.G."/>
            <person name="Martin F."/>
            <person name="Kauserud H."/>
        </authorList>
    </citation>
    <scope>NUCLEOTIDE SEQUENCE</scope>
    <source>
        <strain evidence="1">CBHHK067</strain>
    </source>
</reference>
<dbReference type="EMBL" id="JARKIE010000045">
    <property type="protein sequence ID" value="KAJ7693531.1"/>
    <property type="molecule type" value="Genomic_DNA"/>
</dbReference>
<dbReference type="AlphaFoldDB" id="A0AAD7DKH6"/>